<protein>
    <submittedName>
        <fullName evidence="2">DUF4188 domain-containing protein</fullName>
    </submittedName>
</protein>
<dbReference type="Proteomes" id="UP001595816">
    <property type="component" value="Unassembled WGS sequence"/>
</dbReference>
<name>A0ABV8LJK1_9ACTN</name>
<feature type="region of interest" description="Disordered" evidence="1">
    <location>
        <begin position="149"/>
        <end position="169"/>
    </location>
</feature>
<keyword evidence="3" id="KW-1185">Reference proteome</keyword>
<dbReference type="Pfam" id="PF13826">
    <property type="entry name" value="Monooxy_af470-like"/>
    <property type="match status" value="1"/>
</dbReference>
<accession>A0ABV8LJK1</accession>
<evidence type="ECO:0000256" key="1">
    <source>
        <dbReference type="SAM" id="MobiDB-lite"/>
    </source>
</evidence>
<evidence type="ECO:0000313" key="2">
    <source>
        <dbReference type="EMBL" id="MFC4130798.1"/>
    </source>
</evidence>
<reference evidence="3" key="1">
    <citation type="journal article" date="2019" name="Int. J. Syst. Evol. Microbiol.">
        <title>The Global Catalogue of Microorganisms (GCM) 10K type strain sequencing project: providing services to taxonomists for standard genome sequencing and annotation.</title>
        <authorList>
            <consortium name="The Broad Institute Genomics Platform"/>
            <consortium name="The Broad Institute Genome Sequencing Center for Infectious Disease"/>
            <person name="Wu L."/>
            <person name="Ma J."/>
        </authorList>
    </citation>
    <scope>NUCLEOTIDE SEQUENCE [LARGE SCALE GENOMIC DNA]</scope>
    <source>
        <strain evidence="3">CGMCC 4.7289</strain>
    </source>
</reference>
<proteinExistence type="predicted"/>
<comment type="caution">
    <text evidence="2">The sequence shown here is derived from an EMBL/GenBank/DDBJ whole genome shotgun (WGS) entry which is preliminary data.</text>
</comment>
<dbReference type="RefSeq" id="WP_363406123.1">
    <property type="nucleotide sequence ID" value="NZ_JBHSAY010000005.1"/>
</dbReference>
<gene>
    <name evidence="2" type="ORF">ACFOZ4_09305</name>
</gene>
<sequence>MAHVFPGRMTADIQGDFVVFLIGMRFNKPWKIHKWWHAFTAMPRMLRELAKDPDAGLLGYLQTIGPRGPVLIQYWRSVEQLERFARDPRYAHRPAWKKYNRLVGGSGDVGVWHETYQVQNQRFESVYANMPRFGLAKAREAEHLPVVRRGNTAAERRGATAPEDLPVSY</sequence>
<evidence type="ECO:0000313" key="3">
    <source>
        <dbReference type="Proteomes" id="UP001595816"/>
    </source>
</evidence>
<dbReference type="InterPro" id="IPR025444">
    <property type="entry name" value="Monooxy_af470"/>
</dbReference>
<organism evidence="2 3">
    <name type="scientific">Hamadaea flava</name>
    <dbReference type="NCBI Taxonomy" id="1742688"/>
    <lineage>
        <taxon>Bacteria</taxon>
        <taxon>Bacillati</taxon>
        <taxon>Actinomycetota</taxon>
        <taxon>Actinomycetes</taxon>
        <taxon>Micromonosporales</taxon>
        <taxon>Micromonosporaceae</taxon>
        <taxon>Hamadaea</taxon>
    </lineage>
</organism>
<dbReference type="EMBL" id="JBHSAY010000005">
    <property type="protein sequence ID" value="MFC4130798.1"/>
    <property type="molecule type" value="Genomic_DNA"/>
</dbReference>